<name>A0ACB8VPA3_9TELE</name>
<protein>
    <submittedName>
        <fullName evidence="1">Uncharacterized protein</fullName>
    </submittedName>
</protein>
<evidence type="ECO:0000313" key="1">
    <source>
        <dbReference type="EMBL" id="KAI3357088.1"/>
    </source>
</evidence>
<reference evidence="1" key="1">
    <citation type="submission" date="2022-04" db="EMBL/GenBank/DDBJ databases">
        <title>Jade perch genome.</title>
        <authorList>
            <person name="Chao B."/>
        </authorList>
    </citation>
    <scope>NUCLEOTIDE SEQUENCE</scope>
    <source>
        <strain evidence="1">CB-2022</strain>
    </source>
</reference>
<proteinExistence type="predicted"/>
<organism evidence="1 2">
    <name type="scientific">Scortum barcoo</name>
    <name type="common">barcoo grunter</name>
    <dbReference type="NCBI Taxonomy" id="214431"/>
    <lineage>
        <taxon>Eukaryota</taxon>
        <taxon>Metazoa</taxon>
        <taxon>Chordata</taxon>
        <taxon>Craniata</taxon>
        <taxon>Vertebrata</taxon>
        <taxon>Euteleostomi</taxon>
        <taxon>Actinopterygii</taxon>
        <taxon>Neopterygii</taxon>
        <taxon>Teleostei</taxon>
        <taxon>Neoteleostei</taxon>
        <taxon>Acanthomorphata</taxon>
        <taxon>Eupercaria</taxon>
        <taxon>Centrarchiformes</taxon>
        <taxon>Terapontoidei</taxon>
        <taxon>Terapontidae</taxon>
        <taxon>Scortum</taxon>
    </lineage>
</organism>
<evidence type="ECO:0000313" key="2">
    <source>
        <dbReference type="Proteomes" id="UP000831701"/>
    </source>
</evidence>
<comment type="caution">
    <text evidence="1">The sequence shown here is derived from an EMBL/GenBank/DDBJ whole genome shotgun (WGS) entry which is preliminary data.</text>
</comment>
<dbReference type="EMBL" id="CM041549">
    <property type="protein sequence ID" value="KAI3357088.1"/>
    <property type="molecule type" value="Genomic_DNA"/>
</dbReference>
<accession>A0ACB8VPA3</accession>
<keyword evidence="2" id="KW-1185">Reference proteome</keyword>
<feature type="non-terminal residue" evidence="1">
    <location>
        <position position="445"/>
    </location>
</feature>
<dbReference type="Proteomes" id="UP000831701">
    <property type="component" value="Chromosome 19"/>
</dbReference>
<gene>
    <name evidence="1" type="ORF">L3Q82_015550</name>
</gene>
<sequence length="445" mass="50610">MKRRFSVEEARDMIMEPTSGEMLDSETATSSEGESDVDFVVEHHSASSSDLSTESEDDSKDPVTEWTSKRDHVNMTNLNGRRVVRNWSDIDDTDVKAYTGLLILAGVYRSKGESTCSLWDDHSGRAIFRATMSHTKFRLINSTLRFDDTLNRPSHLREDKPAPFRSIWEMWTHRLPMLFNPGRDVCVDEQLVPFKGRCRFRQYMPSKPAKYGLKIWVTADVATSYAWKCQIYTGKADGNAVEVGQGKRVILEMTEELQGVTVTCDHFFTTYSLVQEHLKRKVALVGTIRKNKPELPPKLLQLRGRPVLSSVFAFTKTTTAVIGTYSCRRKTCRWPQVLFFNMIDVSTFNSFVLFTAVDPTWNHTKTHRRRLFLEELRKNLVSVEMMRRDRLPRTMPASTMVQDSQASAAAPTVAPDTDTTASSSTKKRGLCWMCTGEKKSTPVAS</sequence>